<feature type="compositionally biased region" description="Polar residues" evidence="1">
    <location>
        <begin position="119"/>
        <end position="128"/>
    </location>
</feature>
<feature type="region of interest" description="Disordered" evidence="1">
    <location>
        <begin position="1"/>
        <end position="86"/>
    </location>
</feature>
<feature type="compositionally biased region" description="Polar residues" evidence="1">
    <location>
        <begin position="1"/>
        <end position="10"/>
    </location>
</feature>
<name>A0A6A5Z055_9PLEO</name>
<proteinExistence type="predicted"/>
<sequence length="532" mass="57882">MSSPNPNQRSPYLGFGAQPNQRPSSYYPDNRHSQGYPQGYQHQVQNAIPPGSYAQPHYADAGPIAELPAPMPTAPKTTTPAEQLDEDEKLARQISQMEIEEARSRSNSALTQPPRIKGDTTSGAQYSNQTYQRPHSYSLSTTASLGQEPFLRARPSQTHLSPQISVSSLPEVVPAPVYGTPSPQQLPTAHLPVPPADPVALAAYLEHHRQLPYPPQWVLPPVIAEFYGSFQHHPKSDWLEPLQGYQWHTHRTSDSLHYSSSPAFSTAFKMKGGTFRDPKFQWSMTSKPPSAGKQEKHLPTWTYELKRDSSTGMRKSEILTAPKGRELYPTYVHAINYDSLRFLGLDGKRYQWVSQSPISSLNGSRYDMIRHALFTGNEDPLYGQIVADHAFLDGFADAHGSLPDEALYIRSSSVDVGMIVATLQVLKEWELDFIRKEKRKYPEAFKISESLARQGTLGRMRYWRSADFEGRPPVSKVPILKNAADAPQVVGDALGTLGGDSGSGGDGGGGGGDGGGGGGGGGDGGGGGGGGF</sequence>
<evidence type="ECO:0000313" key="2">
    <source>
        <dbReference type="EMBL" id="KAF2112227.1"/>
    </source>
</evidence>
<dbReference type="AlphaFoldDB" id="A0A6A5Z055"/>
<feature type="region of interest" description="Disordered" evidence="1">
    <location>
        <begin position="99"/>
        <end position="128"/>
    </location>
</feature>
<gene>
    <name evidence="2" type="ORF">BDV96DRAFT_581381</name>
</gene>
<keyword evidence="3" id="KW-1185">Reference proteome</keyword>
<evidence type="ECO:0000313" key="3">
    <source>
        <dbReference type="Proteomes" id="UP000799770"/>
    </source>
</evidence>
<dbReference type="OrthoDB" id="661148at2759"/>
<feature type="compositionally biased region" description="Gly residues" evidence="1">
    <location>
        <begin position="496"/>
        <end position="532"/>
    </location>
</feature>
<evidence type="ECO:0000256" key="1">
    <source>
        <dbReference type="SAM" id="MobiDB-lite"/>
    </source>
</evidence>
<reference evidence="2" key="1">
    <citation type="journal article" date="2020" name="Stud. Mycol.">
        <title>101 Dothideomycetes genomes: a test case for predicting lifestyles and emergence of pathogens.</title>
        <authorList>
            <person name="Haridas S."/>
            <person name="Albert R."/>
            <person name="Binder M."/>
            <person name="Bloem J."/>
            <person name="Labutti K."/>
            <person name="Salamov A."/>
            <person name="Andreopoulos B."/>
            <person name="Baker S."/>
            <person name="Barry K."/>
            <person name="Bills G."/>
            <person name="Bluhm B."/>
            <person name="Cannon C."/>
            <person name="Castanera R."/>
            <person name="Culley D."/>
            <person name="Daum C."/>
            <person name="Ezra D."/>
            <person name="Gonzalez J."/>
            <person name="Henrissat B."/>
            <person name="Kuo A."/>
            <person name="Liang C."/>
            <person name="Lipzen A."/>
            <person name="Lutzoni F."/>
            <person name="Magnuson J."/>
            <person name="Mondo S."/>
            <person name="Nolan M."/>
            <person name="Ohm R."/>
            <person name="Pangilinan J."/>
            <person name="Park H.-J."/>
            <person name="Ramirez L."/>
            <person name="Alfaro M."/>
            <person name="Sun H."/>
            <person name="Tritt A."/>
            <person name="Yoshinaga Y."/>
            <person name="Zwiers L.-H."/>
            <person name="Turgeon B."/>
            <person name="Goodwin S."/>
            <person name="Spatafora J."/>
            <person name="Crous P."/>
            <person name="Grigoriev I."/>
        </authorList>
    </citation>
    <scope>NUCLEOTIDE SEQUENCE</scope>
    <source>
        <strain evidence="2">CBS 627.86</strain>
    </source>
</reference>
<feature type="compositionally biased region" description="Polar residues" evidence="1">
    <location>
        <begin position="33"/>
        <end position="46"/>
    </location>
</feature>
<protein>
    <submittedName>
        <fullName evidence="2">Uncharacterized protein</fullName>
    </submittedName>
</protein>
<organism evidence="2 3">
    <name type="scientific">Lophiotrema nucula</name>
    <dbReference type="NCBI Taxonomy" id="690887"/>
    <lineage>
        <taxon>Eukaryota</taxon>
        <taxon>Fungi</taxon>
        <taxon>Dikarya</taxon>
        <taxon>Ascomycota</taxon>
        <taxon>Pezizomycotina</taxon>
        <taxon>Dothideomycetes</taxon>
        <taxon>Pleosporomycetidae</taxon>
        <taxon>Pleosporales</taxon>
        <taxon>Lophiotremataceae</taxon>
        <taxon>Lophiotrema</taxon>
    </lineage>
</organism>
<accession>A0A6A5Z055</accession>
<dbReference type="Proteomes" id="UP000799770">
    <property type="component" value="Unassembled WGS sequence"/>
</dbReference>
<feature type="region of interest" description="Disordered" evidence="1">
    <location>
        <begin position="491"/>
        <end position="532"/>
    </location>
</feature>
<dbReference type="EMBL" id="ML977332">
    <property type="protein sequence ID" value="KAF2112227.1"/>
    <property type="molecule type" value="Genomic_DNA"/>
</dbReference>